<evidence type="ECO:0000313" key="3">
    <source>
        <dbReference type="Proteomes" id="UP000266292"/>
    </source>
</evidence>
<dbReference type="STRING" id="709015.GCA_000472485_03867"/>
<dbReference type="NCBIfam" id="TIGR02276">
    <property type="entry name" value="beta_rpt_yvtn"/>
    <property type="match status" value="1"/>
</dbReference>
<gene>
    <name evidence="2" type="ORF">CA264_19145</name>
</gene>
<feature type="signal peptide" evidence="1">
    <location>
        <begin position="1"/>
        <end position="24"/>
    </location>
</feature>
<name>A0A1X9YWS8_9BACT</name>
<dbReference type="RefSeq" id="WP_025609016.1">
    <property type="nucleotide sequence ID" value="NZ_CP021235.1"/>
</dbReference>
<organism evidence="2 3">
    <name type="scientific">Pontibacter actiniarum</name>
    <dbReference type="NCBI Taxonomy" id="323450"/>
    <lineage>
        <taxon>Bacteria</taxon>
        <taxon>Pseudomonadati</taxon>
        <taxon>Bacteroidota</taxon>
        <taxon>Cytophagia</taxon>
        <taxon>Cytophagales</taxon>
        <taxon>Hymenobacteraceae</taxon>
        <taxon>Pontibacter</taxon>
    </lineage>
</organism>
<keyword evidence="3" id="KW-1185">Reference proteome</keyword>
<dbReference type="Proteomes" id="UP000266292">
    <property type="component" value="Chromosome"/>
</dbReference>
<accession>A0A1X9YWS8</accession>
<dbReference type="AlphaFoldDB" id="A0A1X9YWS8"/>
<dbReference type="OrthoDB" id="9773938at2"/>
<dbReference type="InterPro" id="IPR031815">
    <property type="entry name" value="DUF5074"/>
</dbReference>
<dbReference type="Gene3D" id="2.130.10.10">
    <property type="entry name" value="YVTN repeat-like/Quinoprotein amine dehydrogenase"/>
    <property type="match status" value="1"/>
</dbReference>
<dbReference type="EMBL" id="CP021235">
    <property type="protein sequence ID" value="ARS37365.1"/>
    <property type="molecule type" value="Genomic_DNA"/>
</dbReference>
<dbReference type="InterPro" id="IPR051200">
    <property type="entry name" value="Host-pathogen_enzymatic-act"/>
</dbReference>
<dbReference type="SUPFAM" id="SSF50974">
    <property type="entry name" value="Nitrous oxide reductase, N-terminal domain"/>
    <property type="match status" value="1"/>
</dbReference>
<dbReference type="PROSITE" id="PS51257">
    <property type="entry name" value="PROKAR_LIPOPROTEIN"/>
    <property type="match status" value="1"/>
</dbReference>
<dbReference type="PANTHER" id="PTHR47197:SF3">
    <property type="entry name" value="DIHYDRO-HEME D1 DEHYDROGENASE"/>
    <property type="match status" value="1"/>
</dbReference>
<dbReference type="InterPro" id="IPR011045">
    <property type="entry name" value="N2O_reductase_N"/>
</dbReference>
<dbReference type="InterPro" id="IPR011964">
    <property type="entry name" value="YVTN_b-propeller_repeat"/>
</dbReference>
<dbReference type="KEGG" id="pact:CA264_19145"/>
<keyword evidence="1" id="KW-0732">Signal</keyword>
<dbReference type="InterPro" id="IPR015943">
    <property type="entry name" value="WD40/YVTN_repeat-like_dom_sf"/>
</dbReference>
<protein>
    <recommendedName>
        <fullName evidence="4">40-residue YVTN family beta-propeller repeat-containing protein</fullName>
    </recommendedName>
</protein>
<sequence>MRKLNSFRSFFLAATLAIGSFAFSSCNDDNDGPSGAYAEDGVFVVNEGNFTNSNASISFYNNNTAQVEQQVFETTNGRFLGDVAQYMTIYGDRAFIVVNNSNKMEVVNAATFKSVGAVESLNQPRYFAALNNDKGYVTEWLNYDPTTFVYPTGRISVVDLSTYTVTKTIDVGVQPEQLAVVGGKLYVVNQGSNTVSVINTATDAVEKTIPVADYPTSIAVDAANNLWVLSSGNKVYANYPEVDPAQSTAGALTKLNGANGAVLGTYTFPDVAASASQLVLNGPKNKLYYIYDGKVYQQDVNAESLSHSAVVERSFYGLGVDPDNGYIYGGEKNGFTGDGTVYVYRPDGTQVTSFKVGIGPNGFVFN</sequence>
<reference evidence="3" key="1">
    <citation type="submission" date="2017-05" db="EMBL/GenBank/DDBJ databases">
        <authorList>
            <person name="Ray J."/>
            <person name="Price M."/>
            <person name="Deutschbauer A."/>
        </authorList>
    </citation>
    <scope>NUCLEOTIDE SEQUENCE [LARGE SCALE GENOMIC DNA]</scope>
    <source>
        <strain evidence="3">DSM 19842</strain>
    </source>
</reference>
<evidence type="ECO:0008006" key="4">
    <source>
        <dbReference type="Google" id="ProtNLM"/>
    </source>
</evidence>
<evidence type="ECO:0000313" key="2">
    <source>
        <dbReference type="EMBL" id="ARS37365.1"/>
    </source>
</evidence>
<proteinExistence type="predicted"/>
<dbReference type="PANTHER" id="PTHR47197">
    <property type="entry name" value="PROTEIN NIRF"/>
    <property type="match status" value="1"/>
</dbReference>
<evidence type="ECO:0000256" key="1">
    <source>
        <dbReference type="SAM" id="SignalP"/>
    </source>
</evidence>
<dbReference type="Pfam" id="PF16819">
    <property type="entry name" value="DUF5074"/>
    <property type="match status" value="1"/>
</dbReference>
<feature type="chain" id="PRO_5011010391" description="40-residue YVTN family beta-propeller repeat-containing protein" evidence="1">
    <location>
        <begin position="25"/>
        <end position="366"/>
    </location>
</feature>